<dbReference type="OrthoDB" id="9790239at2"/>
<gene>
    <name evidence="2" type="ordered locus">Sinac_6782</name>
</gene>
<proteinExistence type="predicted"/>
<dbReference type="eggNOG" id="COG1555">
    <property type="taxonomic scope" value="Bacteria"/>
</dbReference>
<dbReference type="GO" id="GO:0015627">
    <property type="term" value="C:type II protein secretion system complex"/>
    <property type="evidence" value="ECO:0007669"/>
    <property type="project" value="TreeGrafter"/>
</dbReference>
<dbReference type="PANTHER" id="PTHR21180:SF32">
    <property type="entry name" value="ENDONUCLEASE_EXONUCLEASE_PHOSPHATASE FAMILY DOMAIN-CONTAINING PROTEIN 1"/>
    <property type="match status" value="1"/>
</dbReference>
<dbReference type="STRING" id="886293.Sinac_6782"/>
<evidence type="ECO:0000256" key="1">
    <source>
        <dbReference type="SAM" id="Phobius"/>
    </source>
</evidence>
<keyword evidence="1" id="KW-0812">Transmembrane</keyword>
<dbReference type="InterPro" id="IPR051675">
    <property type="entry name" value="Endo/Exo/Phosphatase_dom_1"/>
</dbReference>
<dbReference type="RefSeq" id="WP_015249924.1">
    <property type="nucleotide sequence ID" value="NC_019892.1"/>
</dbReference>
<dbReference type="Pfam" id="PF12836">
    <property type="entry name" value="HHH_3"/>
    <property type="match status" value="1"/>
</dbReference>
<organism evidence="2 3">
    <name type="scientific">Singulisphaera acidiphila (strain ATCC BAA-1392 / DSM 18658 / VKM B-2454 / MOB10)</name>
    <dbReference type="NCBI Taxonomy" id="886293"/>
    <lineage>
        <taxon>Bacteria</taxon>
        <taxon>Pseudomonadati</taxon>
        <taxon>Planctomycetota</taxon>
        <taxon>Planctomycetia</taxon>
        <taxon>Isosphaerales</taxon>
        <taxon>Isosphaeraceae</taxon>
        <taxon>Singulisphaera</taxon>
    </lineage>
</organism>
<feature type="transmembrane region" description="Helical" evidence="1">
    <location>
        <begin position="12"/>
        <end position="33"/>
    </location>
</feature>
<keyword evidence="3" id="KW-1185">Reference proteome</keyword>
<name>L0DNA0_SINAD</name>
<dbReference type="PANTHER" id="PTHR21180">
    <property type="entry name" value="ENDONUCLEASE/EXONUCLEASE/PHOSPHATASE FAMILY DOMAIN-CONTAINING PROTEIN 1"/>
    <property type="match status" value="1"/>
</dbReference>
<evidence type="ECO:0000313" key="3">
    <source>
        <dbReference type="Proteomes" id="UP000010798"/>
    </source>
</evidence>
<reference evidence="2 3" key="1">
    <citation type="submission" date="2012-02" db="EMBL/GenBank/DDBJ databases">
        <title>Complete sequence of chromosome of Singulisphaera acidiphila DSM 18658.</title>
        <authorList>
            <consortium name="US DOE Joint Genome Institute (JGI-PGF)"/>
            <person name="Lucas S."/>
            <person name="Copeland A."/>
            <person name="Lapidus A."/>
            <person name="Glavina del Rio T."/>
            <person name="Dalin E."/>
            <person name="Tice H."/>
            <person name="Bruce D."/>
            <person name="Goodwin L."/>
            <person name="Pitluck S."/>
            <person name="Peters L."/>
            <person name="Ovchinnikova G."/>
            <person name="Chertkov O."/>
            <person name="Kyrpides N."/>
            <person name="Mavromatis K."/>
            <person name="Ivanova N."/>
            <person name="Brettin T."/>
            <person name="Detter J.C."/>
            <person name="Han C."/>
            <person name="Larimer F."/>
            <person name="Land M."/>
            <person name="Hauser L."/>
            <person name="Markowitz V."/>
            <person name="Cheng J.-F."/>
            <person name="Hugenholtz P."/>
            <person name="Woyke T."/>
            <person name="Wu D."/>
            <person name="Tindall B."/>
            <person name="Pomrenke H."/>
            <person name="Brambilla E."/>
            <person name="Klenk H.-P."/>
            <person name="Eisen J.A."/>
        </authorList>
    </citation>
    <scope>NUCLEOTIDE SEQUENCE [LARGE SCALE GENOMIC DNA]</scope>
    <source>
        <strain evidence="3">ATCC BAA-1392 / DSM 18658 / VKM B-2454 / MOB10</strain>
    </source>
</reference>
<dbReference type="AlphaFoldDB" id="L0DNA0"/>
<keyword evidence="1" id="KW-1133">Transmembrane helix</keyword>
<keyword evidence="1" id="KW-0472">Membrane</keyword>
<dbReference type="InterPro" id="IPR010994">
    <property type="entry name" value="RuvA_2-like"/>
</dbReference>
<dbReference type="HOGENOM" id="CLU_1905357_0_0_0"/>
<dbReference type="SUPFAM" id="SSF47781">
    <property type="entry name" value="RuvA domain 2-like"/>
    <property type="match status" value="1"/>
</dbReference>
<accession>L0DNA0</accession>
<sequence>MPSAPSRPLWGWTAPVRGLLLVSTVVGAISLLVKAPRGEDAPAALPPLIVDPNTAPAQVLMALPRLGPSLVGRIVAARAQAPFRSIDDLEARVRGLGPATIKALRPHLRIDPINDQDADLSLSSAPPMAHNAR</sequence>
<evidence type="ECO:0000313" key="2">
    <source>
        <dbReference type="EMBL" id="AGA30849.1"/>
    </source>
</evidence>
<dbReference type="Proteomes" id="UP000010798">
    <property type="component" value="Chromosome"/>
</dbReference>
<dbReference type="GO" id="GO:0015628">
    <property type="term" value="P:protein secretion by the type II secretion system"/>
    <property type="evidence" value="ECO:0007669"/>
    <property type="project" value="TreeGrafter"/>
</dbReference>
<dbReference type="Gene3D" id="1.10.150.320">
    <property type="entry name" value="Photosystem II 12 kDa extrinsic protein"/>
    <property type="match status" value="1"/>
</dbReference>
<dbReference type="EMBL" id="CP003364">
    <property type="protein sequence ID" value="AGA30849.1"/>
    <property type="molecule type" value="Genomic_DNA"/>
</dbReference>
<dbReference type="KEGG" id="saci:Sinac_6782"/>
<protein>
    <submittedName>
        <fullName evidence="2">General secretion pathway protein K</fullName>
    </submittedName>
</protein>